<accession>A0A3E1R717</accession>
<feature type="compositionally biased region" description="Low complexity" evidence="1">
    <location>
        <begin position="231"/>
        <end position="242"/>
    </location>
</feature>
<dbReference type="AlphaFoldDB" id="A0A3E1R717"/>
<dbReference type="InterPro" id="IPR036680">
    <property type="entry name" value="SPOR-like_sf"/>
</dbReference>
<dbReference type="Proteomes" id="UP000260665">
    <property type="component" value="Unassembled WGS sequence"/>
</dbReference>
<dbReference type="PROSITE" id="PS51724">
    <property type="entry name" value="SPOR"/>
    <property type="match status" value="1"/>
</dbReference>
<keyword evidence="5" id="KW-1185">Reference proteome</keyword>
<feature type="compositionally biased region" description="Basic and acidic residues" evidence="1">
    <location>
        <begin position="342"/>
        <end position="354"/>
    </location>
</feature>
<protein>
    <submittedName>
        <fullName evidence="4">Sporulation protein</fullName>
    </submittedName>
</protein>
<evidence type="ECO:0000259" key="3">
    <source>
        <dbReference type="PROSITE" id="PS51724"/>
    </source>
</evidence>
<name>A0A3E1R717_9BURK</name>
<keyword evidence="2" id="KW-1133">Transmembrane helix</keyword>
<feature type="transmembrane region" description="Helical" evidence="2">
    <location>
        <begin position="71"/>
        <end position="93"/>
    </location>
</feature>
<gene>
    <name evidence="4" type="ORF">DIC66_19955</name>
</gene>
<dbReference type="Pfam" id="PF05036">
    <property type="entry name" value="SPOR"/>
    <property type="match status" value="1"/>
</dbReference>
<feature type="region of interest" description="Disordered" evidence="1">
    <location>
        <begin position="342"/>
        <end position="386"/>
    </location>
</feature>
<evidence type="ECO:0000256" key="2">
    <source>
        <dbReference type="SAM" id="Phobius"/>
    </source>
</evidence>
<feature type="compositionally biased region" description="Polar residues" evidence="1">
    <location>
        <begin position="254"/>
        <end position="270"/>
    </location>
</feature>
<feature type="region of interest" description="Disordered" evidence="1">
    <location>
        <begin position="223"/>
        <end position="277"/>
    </location>
</feature>
<dbReference type="RefSeq" id="WP_117179943.1">
    <property type="nucleotide sequence ID" value="NZ_QFZK01000022.1"/>
</dbReference>
<dbReference type="GO" id="GO:0042834">
    <property type="term" value="F:peptidoglycan binding"/>
    <property type="evidence" value="ECO:0007669"/>
    <property type="project" value="InterPro"/>
</dbReference>
<comment type="caution">
    <text evidence="4">The sequence shown here is derived from an EMBL/GenBank/DDBJ whole genome shotgun (WGS) entry which is preliminary data.</text>
</comment>
<dbReference type="Gene3D" id="3.30.70.1070">
    <property type="entry name" value="Sporulation related repeat"/>
    <property type="match status" value="1"/>
</dbReference>
<dbReference type="SUPFAM" id="SSF110997">
    <property type="entry name" value="Sporulation related repeat"/>
    <property type="match status" value="1"/>
</dbReference>
<feature type="transmembrane region" description="Helical" evidence="2">
    <location>
        <begin position="164"/>
        <end position="183"/>
    </location>
</feature>
<reference evidence="4 5" key="1">
    <citation type="submission" date="2018-05" db="EMBL/GenBank/DDBJ databases">
        <title>Rhodoferax soyangensis sp.nov., isolated from an oligotrophic freshwater lake.</title>
        <authorList>
            <person name="Park M."/>
        </authorList>
    </citation>
    <scope>NUCLEOTIDE SEQUENCE [LARGE SCALE GENOMIC DNA]</scope>
    <source>
        <strain evidence="4 5">IMCC26218</strain>
    </source>
</reference>
<organism evidence="4 5">
    <name type="scientific">Rhodoferax lacus</name>
    <dbReference type="NCBI Taxonomy" id="2184758"/>
    <lineage>
        <taxon>Bacteria</taxon>
        <taxon>Pseudomonadati</taxon>
        <taxon>Pseudomonadota</taxon>
        <taxon>Betaproteobacteria</taxon>
        <taxon>Burkholderiales</taxon>
        <taxon>Comamonadaceae</taxon>
        <taxon>Rhodoferax</taxon>
    </lineage>
</organism>
<dbReference type="OrthoDB" id="8912395at2"/>
<evidence type="ECO:0000313" key="4">
    <source>
        <dbReference type="EMBL" id="RFO95107.1"/>
    </source>
</evidence>
<evidence type="ECO:0000256" key="1">
    <source>
        <dbReference type="SAM" id="MobiDB-lite"/>
    </source>
</evidence>
<sequence length="464" mass="47464">MATDNAAPGMMTLDRTDGSATLELYRAAIGPVHTAYYLKAFTRFDAAGKPGPSWNWTAALLSFNWLLFRQLWSWALAYVGAVAGTLLLLFGIGRLLFQLSDTSQWVLLALAVLLSFLVPGAYGNAWLYAACNKKMEAALVPAASLEEACAWLTQRAPRRKQQGILAASNLALIALLGGTVLSWPNSHELPLQTAKMEQARSTPGADLQSGLAAQNVAAAASAPAPAPAPAPAAASSAPATPLATPPQAAPSAVATRTSQGLVQAEPTSTPAAAKGSAPTQAIAAAPAWSAASTPALPAAKAASAPAAASSALAAAAPTAESTKPPPAKLTRAELRAKALQEKKEKLARAKEAKASKAAAAKSLAQEKSKAPATAAAPSPSPAPASAPASDKFLINVGLFADANNARNAYAKLRDAGLPALSQEIKSAKGVRTRVRVGPYDSQSEADRAAETIRTLQLDAAVVKP</sequence>
<evidence type="ECO:0000313" key="5">
    <source>
        <dbReference type="Proteomes" id="UP000260665"/>
    </source>
</evidence>
<feature type="domain" description="SPOR" evidence="3">
    <location>
        <begin position="386"/>
        <end position="464"/>
    </location>
</feature>
<feature type="transmembrane region" description="Helical" evidence="2">
    <location>
        <begin position="105"/>
        <end position="129"/>
    </location>
</feature>
<proteinExistence type="predicted"/>
<dbReference type="InterPro" id="IPR007730">
    <property type="entry name" value="SPOR-like_dom"/>
</dbReference>
<dbReference type="EMBL" id="QFZK01000022">
    <property type="protein sequence ID" value="RFO95107.1"/>
    <property type="molecule type" value="Genomic_DNA"/>
</dbReference>
<keyword evidence="2" id="KW-0812">Transmembrane</keyword>
<keyword evidence="2" id="KW-0472">Membrane</keyword>